<evidence type="ECO:0000313" key="2">
    <source>
        <dbReference type="EMBL" id="NDL66013.1"/>
    </source>
</evidence>
<dbReference type="NCBIfam" id="NF007452">
    <property type="entry name" value="PRK10017.1"/>
    <property type="match status" value="1"/>
</dbReference>
<keyword evidence="2" id="KW-0808">Transferase</keyword>
<dbReference type="PANTHER" id="PTHR36836:SF1">
    <property type="entry name" value="COLANIC ACID BIOSYNTHESIS PROTEIN WCAK"/>
    <property type="match status" value="1"/>
</dbReference>
<proteinExistence type="predicted"/>
<name>A0A845SL54_9GAMM</name>
<evidence type="ECO:0000313" key="3">
    <source>
        <dbReference type="Proteomes" id="UP000461443"/>
    </source>
</evidence>
<dbReference type="Pfam" id="PF04230">
    <property type="entry name" value="PS_pyruv_trans"/>
    <property type="match status" value="1"/>
</dbReference>
<dbReference type="PANTHER" id="PTHR36836">
    <property type="entry name" value="COLANIC ACID BIOSYNTHESIS PROTEIN WCAK"/>
    <property type="match status" value="1"/>
</dbReference>
<dbReference type="InterPro" id="IPR007345">
    <property type="entry name" value="Polysacch_pyruvyl_Trfase"/>
</dbReference>
<reference evidence="2 3" key="2">
    <citation type="submission" date="2020-02" db="EMBL/GenBank/DDBJ databases">
        <title>The new genus of Enterobacteriales.</title>
        <authorList>
            <person name="Kim I.S."/>
        </authorList>
    </citation>
    <scope>NUCLEOTIDE SEQUENCE [LARGE SCALE GENOMIC DNA]</scope>
    <source>
        <strain evidence="2 3">SAP-6</strain>
    </source>
</reference>
<dbReference type="GO" id="GO:0016740">
    <property type="term" value="F:transferase activity"/>
    <property type="evidence" value="ECO:0007669"/>
    <property type="project" value="UniProtKB-KW"/>
</dbReference>
<sequence length="427" mass="48172">MKILLVGNHTCGNRGDSAILRGIINSLEELEPNIQIEIISRFATSSSFLLGRQVEEDILNNAARRANANLKGKLKRRFYESFIYKALIAHIEKKGILQYVKLPLVYKEFTDTIRKYDAVIQVGGSFFVDLYGSIQFEHALCALMAKKPIYMIGHSVGPFKNKAFNDVAKYVFSNVESLILRENVSLNLMKDSGIPTNKVRAGIDTAWLVSEKIEKNGINYALLHWKSIIINNKTIAMTFRKLAPFDKRLGITQEQYMESFTHLINHLTAAGYNVVAFSTCTGIEGYNNDDRMVALKIKDKISDNDKFHIIMDEFNDVELGQLLAECVLTIGTRLHSAIISMNFGTPAVAINYEHKSLGIMQQLDFSEMAIDIKELIDKTLVGKVMSILENLTVIKIKMDQAVRKEREKGKKINSEIINNILSQSAVR</sequence>
<reference evidence="2 3" key="1">
    <citation type="submission" date="2019-12" db="EMBL/GenBank/DDBJ databases">
        <authorList>
            <person name="Lee S.D."/>
        </authorList>
    </citation>
    <scope>NUCLEOTIDE SEQUENCE [LARGE SCALE GENOMIC DNA]</scope>
    <source>
        <strain evidence="2 3">SAP-6</strain>
    </source>
</reference>
<keyword evidence="3" id="KW-1185">Reference proteome</keyword>
<dbReference type="EMBL" id="WUBS01000028">
    <property type="protein sequence ID" value="NDL66013.1"/>
    <property type="molecule type" value="Genomic_DNA"/>
</dbReference>
<comment type="caution">
    <text evidence="2">The sequence shown here is derived from an EMBL/GenBank/DDBJ whole genome shotgun (WGS) entry which is preliminary data.</text>
</comment>
<organism evidence="2 3">
    <name type="scientific">Acerihabitans arboris</name>
    <dbReference type="NCBI Taxonomy" id="2691583"/>
    <lineage>
        <taxon>Bacteria</taxon>
        <taxon>Pseudomonadati</taxon>
        <taxon>Pseudomonadota</taxon>
        <taxon>Gammaproteobacteria</taxon>
        <taxon>Enterobacterales</taxon>
        <taxon>Pectobacteriaceae</taxon>
        <taxon>Acerihabitans</taxon>
    </lineage>
</organism>
<dbReference type="Proteomes" id="UP000461443">
    <property type="component" value="Unassembled WGS sequence"/>
</dbReference>
<dbReference type="RefSeq" id="WP_162368717.1">
    <property type="nucleotide sequence ID" value="NZ_WUBS01000028.1"/>
</dbReference>
<feature type="domain" description="Polysaccharide pyruvyl transferase" evidence="1">
    <location>
        <begin position="13"/>
        <end position="354"/>
    </location>
</feature>
<evidence type="ECO:0000259" key="1">
    <source>
        <dbReference type="Pfam" id="PF04230"/>
    </source>
</evidence>
<accession>A0A845SL54</accession>
<dbReference type="AlphaFoldDB" id="A0A845SL54"/>
<gene>
    <name evidence="2" type="primary">wcaK</name>
    <name evidence="2" type="ORF">GRH90_25130</name>
</gene>
<protein>
    <submittedName>
        <fullName evidence="2">Colanic acid biosynthesis pyruvyl transferase WcaK</fullName>
    </submittedName>
</protein>